<dbReference type="InterPro" id="IPR039624">
    <property type="entry name" value="LEA1/2/D7/KIN2"/>
</dbReference>
<feature type="compositionally biased region" description="Polar residues" evidence="1">
    <location>
        <begin position="83"/>
        <end position="94"/>
    </location>
</feature>
<evidence type="ECO:0000256" key="1">
    <source>
        <dbReference type="SAM" id="MobiDB-lite"/>
    </source>
</evidence>
<feature type="compositionally biased region" description="Gly residues" evidence="1">
    <location>
        <begin position="108"/>
        <end position="118"/>
    </location>
</feature>
<organism evidence="2 3">
    <name type="scientific">Rubroshorea leprosula</name>
    <dbReference type="NCBI Taxonomy" id="152421"/>
    <lineage>
        <taxon>Eukaryota</taxon>
        <taxon>Viridiplantae</taxon>
        <taxon>Streptophyta</taxon>
        <taxon>Embryophyta</taxon>
        <taxon>Tracheophyta</taxon>
        <taxon>Spermatophyta</taxon>
        <taxon>Magnoliopsida</taxon>
        <taxon>eudicotyledons</taxon>
        <taxon>Gunneridae</taxon>
        <taxon>Pentapetalae</taxon>
        <taxon>rosids</taxon>
        <taxon>malvids</taxon>
        <taxon>Malvales</taxon>
        <taxon>Dipterocarpaceae</taxon>
        <taxon>Rubroshorea</taxon>
    </lineage>
</organism>
<dbReference type="AlphaFoldDB" id="A0AAV5LFT5"/>
<name>A0AAV5LFT5_9ROSI</name>
<feature type="compositionally biased region" description="Polar residues" evidence="1">
    <location>
        <begin position="131"/>
        <end position="153"/>
    </location>
</feature>
<sequence length="153" mass="15056">MASQQQRQEAGYKADDEMSSGGHTQMNRQNASITSQATNFLQQTGEQVKNMAHGAAEAVKSSLGMTADNSASPNPSAGSSGNKQGSGPTASTGNNPGGAGPTASAGNHPGGASFGSGGNNPRDVSVASGGNLLSPNQTASAGSHRSNPSQARS</sequence>
<evidence type="ECO:0000313" key="2">
    <source>
        <dbReference type="EMBL" id="GKV35812.1"/>
    </source>
</evidence>
<dbReference type="PANTHER" id="PTHR34191:SF9">
    <property type="entry name" value="F6D8.10"/>
    <property type="match status" value="1"/>
</dbReference>
<reference evidence="2 3" key="1">
    <citation type="journal article" date="2021" name="Commun. Biol.">
        <title>The genome of Shorea leprosula (Dipterocarpaceae) highlights the ecological relevance of drought in aseasonal tropical rainforests.</title>
        <authorList>
            <person name="Ng K.K.S."/>
            <person name="Kobayashi M.J."/>
            <person name="Fawcett J.A."/>
            <person name="Hatakeyama M."/>
            <person name="Paape T."/>
            <person name="Ng C.H."/>
            <person name="Ang C.C."/>
            <person name="Tnah L.H."/>
            <person name="Lee C.T."/>
            <person name="Nishiyama T."/>
            <person name="Sese J."/>
            <person name="O'Brien M.J."/>
            <person name="Copetti D."/>
            <person name="Mohd Noor M.I."/>
            <person name="Ong R.C."/>
            <person name="Putra M."/>
            <person name="Sireger I.Z."/>
            <person name="Indrioko S."/>
            <person name="Kosugi Y."/>
            <person name="Izuno A."/>
            <person name="Isagi Y."/>
            <person name="Lee S.L."/>
            <person name="Shimizu K.K."/>
        </authorList>
    </citation>
    <scope>NUCLEOTIDE SEQUENCE [LARGE SCALE GENOMIC DNA]</scope>
    <source>
        <strain evidence="2">214</strain>
    </source>
</reference>
<dbReference type="PANTHER" id="PTHR34191">
    <property type="entry name" value="LATE EMBRYOGENESIS ABUNDANT PROTEIN (LEA) FAMILY PROTEIN"/>
    <property type="match status" value="1"/>
</dbReference>
<protein>
    <submittedName>
        <fullName evidence="2">Uncharacterized protein</fullName>
    </submittedName>
</protein>
<accession>A0AAV5LFT5</accession>
<comment type="caution">
    <text evidence="2">The sequence shown here is derived from an EMBL/GenBank/DDBJ whole genome shotgun (WGS) entry which is preliminary data.</text>
</comment>
<evidence type="ECO:0000313" key="3">
    <source>
        <dbReference type="Proteomes" id="UP001054252"/>
    </source>
</evidence>
<gene>
    <name evidence="2" type="ORF">SLEP1_g44024</name>
</gene>
<feature type="compositionally biased region" description="Low complexity" evidence="1">
    <location>
        <begin position="69"/>
        <end position="82"/>
    </location>
</feature>
<dbReference type="Proteomes" id="UP001054252">
    <property type="component" value="Unassembled WGS sequence"/>
</dbReference>
<proteinExistence type="predicted"/>
<feature type="region of interest" description="Disordered" evidence="1">
    <location>
        <begin position="1"/>
        <end position="153"/>
    </location>
</feature>
<feature type="compositionally biased region" description="Polar residues" evidence="1">
    <location>
        <begin position="21"/>
        <end position="47"/>
    </location>
</feature>
<keyword evidence="3" id="KW-1185">Reference proteome</keyword>
<dbReference type="EMBL" id="BPVZ01000113">
    <property type="protein sequence ID" value="GKV35812.1"/>
    <property type="molecule type" value="Genomic_DNA"/>
</dbReference>